<dbReference type="InterPro" id="IPR036388">
    <property type="entry name" value="WH-like_DNA-bd_sf"/>
</dbReference>
<dbReference type="InterPro" id="IPR001867">
    <property type="entry name" value="OmpR/PhoB-type_DNA-bd"/>
</dbReference>
<sequence length="69" mass="8363">MYLEIVKILYHHRFRSLSRKELLIQAWGNDDFFSSRSMDVFISKLRRYLTLDPRIRIINQKGVGYKLIC</sequence>
<evidence type="ECO:0000259" key="3">
    <source>
        <dbReference type="PROSITE" id="PS51755"/>
    </source>
</evidence>
<evidence type="ECO:0000256" key="1">
    <source>
        <dbReference type="ARBA" id="ARBA00023125"/>
    </source>
</evidence>
<evidence type="ECO:0000256" key="2">
    <source>
        <dbReference type="PROSITE-ProRule" id="PRU01091"/>
    </source>
</evidence>
<keyword evidence="1 2" id="KW-0238">DNA-binding</keyword>
<dbReference type="RefSeq" id="WP_141815031.1">
    <property type="nucleotide sequence ID" value="NZ_VFPL01000001.1"/>
</dbReference>
<organism evidence="4 5">
    <name type="scientific">Arcticibacter tournemirensis</name>
    <dbReference type="NCBI Taxonomy" id="699437"/>
    <lineage>
        <taxon>Bacteria</taxon>
        <taxon>Pseudomonadati</taxon>
        <taxon>Bacteroidota</taxon>
        <taxon>Sphingobacteriia</taxon>
        <taxon>Sphingobacteriales</taxon>
        <taxon>Sphingobacteriaceae</taxon>
        <taxon>Arcticibacter</taxon>
    </lineage>
</organism>
<proteinExistence type="predicted"/>
<dbReference type="EMBL" id="VWNE01000034">
    <property type="protein sequence ID" value="KAA8478247.1"/>
    <property type="molecule type" value="Genomic_DNA"/>
</dbReference>
<gene>
    <name evidence="4" type="ORF">F1649_18095</name>
</gene>
<dbReference type="AlphaFoldDB" id="A0A5M9GXS7"/>
<comment type="caution">
    <text evidence="4">The sequence shown here is derived from an EMBL/GenBank/DDBJ whole genome shotgun (WGS) entry which is preliminary data.</text>
</comment>
<dbReference type="GO" id="GO:0003677">
    <property type="term" value="F:DNA binding"/>
    <property type="evidence" value="ECO:0007669"/>
    <property type="project" value="UniProtKB-UniRule"/>
</dbReference>
<dbReference type="GO" id="GO:0000160">
    <property type="term" value="P:phosphorelay signal transduction system"/>
    <property type="evidence" value="ECO:0007669"/>
    <property type="project" value="InterPro"/>
</dbReference>
<feature type="DNA-binding region" description="OmpR/PhoB-type" evidence="2">
    <location>
        <begin position="1"/>
        <end position="69"/>
    </location>
</feature>
<dbReference type="GO" id="GO:0006355">
    <property type="term" value="P:regulation of DNA-templated transcription"/>
    <property type="evidence" value="ECO:0007669"/>
    <property type="project" value="InterPro"/>
</dbReference>
<evidence type="ECO:0000313" key="5">
    <source>
        <dbReference type="Proteomes" id="UP000322918"/>
    </source>
</evidence>
<dbReference type="InterPro" id="IPR016032">
    <property type="entry name" value="Sig_transdc_resp-reg_C-effctor"/>
</dbReference>
<dbReference type="SUPFAM" id="SSF46894">
    <property type="entry name" value="C-terminal effector domain of the bipartite response regulators"/>
    <property type="match status" value="1"/>
</dbReference>
<dbReference type="Proteomes" id="UP000322918">
    <property type="component" value="Unassembled WGS sequence"/>
</dbReference>
<keyword evidence="5" id="KW-1185">Reference proteome</keyword>
<dbReference type="SMART" id="SM00862">
    <property type="entry name" value="Trans_reg_C"/>
    <property type="match status" value="1"/>
</dbReference>
<evidence type="ECO:0000313" key="4">
    <source>
        <dbReference type="EMBL" id="KAA8478247.1"/>
    </source>
</evidence>
<feature type="domain" description="OmpR/PhoB-type" evidence="3">
    <location>
        <begin position="1"/>
        <end position="69"/>
    </location>
</feature>
<protein>
    <submittedName>
        <fullName evidence="4">Winged helix-turn-helix transcriptional regulator</fullName>
    </submittedName>
</protein>
<dbReference type="Gene3D" id="1.10.10.10">
    <property type="entry name" value="Winged helix-like DNA-binding domain superfamily/Winged helix DNA-binding domain"/>
    <property type="match status" value="1"/>
</dbReference>
<dbReference type="PROSITE" id="PS51755">
    <property type="entry name" value="OMPR_PHOB"/>
    <property type="match status" value="1"/>
</dbReference>
<name>A0A5M9GXS7_9SPHI</name>
<reference evidence="4 5" key="1">
    <citation type="submission" date="2019-09" db="EMBL/GenBank/DDBJ databases">
        <title>Pararcticibacter amylolyticus gen. nov., sp. nov., isolated from a rottenly hemp rope, and reclassification of Pedobacter tournemirensis as Pararcticibacter tournemirensis comb. nov.</title>
        <authorList>
            <person name="Cai Y."/>
        </authorList>
    </citation>
    <scope>NUCLEOTIDE SEQUENCE [LARGE SCALE GENOMIC DNA]</scope>
    <source>
        <strain evidence="4 5">TF5-37.2-LB10</strain>
    </source>
</reference>
<dbReference type="CDD" id="cd00383">
    <property type="entry name" value="trans_reg_C"/>
    <property type="match status" value="1"/>
</dbReference>
<dbReference type="Pfam" id="PF00486">
    <property type="entry name" value="Trans_reg_C"/>
    <property type="match status" value="1"/>
</dbReference>
<dbReference type="OrthoDB" id="9790442at2"/>
<accession>A0A5M9GXS7</accession>